<evidence type="ECO:0000256" key="2">
    <source>
        <dbReference type="ARBA" id="ARBA00022723"/>
    </source>
</evidence>
<evidence type="ECO:0000256" key="6">
    <source>
        <dbReference type="ARBA" id="ARBA00067618"/>
    </source>
</evidence>
<dbReference type="STRING" id="1314783.A0A165RJ51"/>
<dbReference type="GO" id="GO:0051537">
    <property type="term" value="F:2 iron, 2 sulfur cluster binding"/>
    <property type="evidence" value="ECO:0007669"/>
    <property type="project" value="UniProtKB-KW"/>
</dbReference>
<dbReference type="FunFam" id="3.40.30.10:FF:000005">
    <property type="entry name" value="Glutaredoxin 5"/>
    <property type="match status" value="1"/>
</dbReference>
<evidence type="ECO:0000313" key="9">
    <source>
        <dbReference type="Proteomes" id="UP000076727"/>
    </source>
</evidence>
<keyword evidence="4" id="KW-0411">Iron-sulfur</keyword>
<dbReference type="Pfam" id="PF00462">
    <property type="entry name" value="Glutaredoxin"/>
    <property type="match status" value="1"/>
</dbReference>
<evidence type="ECO:0000256" key="5">
    <source>
        <dbReference type="ARBA" id="ARBA00023284"/>
    </source>
</evidence>
<dbReference type="InterPro" id="IPR036249">
    <property type="entry name" value="Thioredoxin-like_sf"/>
</dbReference>
<dbReference type="CDD" id="cd03028">
    <property type="entry name" value="GRX_PICOT_like"/>
    <property type="match status" value="1"/>
</dbReference>
<keyword evidence="1" id="KW-0001">2Fe-2S</keyword>
<reference evidence="8 9" key="1">
    <citation type="journal article" date="2016" name="Mol. Biol. Evol.">
        <title>Comparative Genomics of Early-Diverging Mushroom-Forming Fungi Provides Insights into the Origins of Lignocellulose Decay Capabilities.</title>
        <authorList>
            <person name="Nagy L.G."/>
            <person name="Riley R."/>
            <person name="Tritt A."/>
            <person name="Adam C."/>
            <person name="Daum C."/>
            <person name="Floudas D."/>
            <person name="Sun H."/>
            <person name="Yadav J.S."/>
            <person name="Pangilinan J."/>
            <person name="Larsson K.H."/>
            <person name="Matsuura K."/>
            <person name="Barry K."/>
            <person name="Labutti K."/>
            <person name="Kuo R."/>
            <person name="Ohm R.A."/>
            <person name="Bhattacharya S.S."/>
            <person name="Shirouzu T."/>
            <person name="Yoshinaga Y."/>
            <person name="Martin F.M."/>
            <person name="Grigoriev I.V."/>
            <person name="Hibbett D.S."/>
        </authorList>
    </citation>
    <scope>NUCLEOTIDE SEQUENCE [LARGE SCALE GENOMIC DNA]</scope>
    <source>
        <strain evidence="8 9">L-15889</strain>
    </source>
</reference>
<evidence type="ECO:0000256" key="4">
    <source>
        <dbReference type="ARBA" id="ARBA00023014"/>
    </source>
</evidence>
<dbReference type="GO" id="GO:0005759">
    <property type="term" value="C:mitochondrial matrix"/>
    <property type="evidence" value="ECO:0007669"/>
    <property type="project" value="TreeGrafter"/>
</dbReference>
<dbReference type="AlphaFoldDB" id="A0A165RJ51"/>
<keyword evidence="9" id="KW-1185">Reference proteome</keyword>
<dbReference type="InterPro" id="IPR002109">
    <property type="entry name" value="Glutaredoxin"/>
</dbReference>
<dbReference type="GO" id="GO:0015036">
    <property type="term" value="F:disulfide oxidoreductase activity"/>
    <property type="evidence" value="ECO:0007669"/>
    <property type="project" value="UniProtKB-ARBA"/>
</dbReference>
<organism evidence="8 9">
    <name type="scientific">Daedalea quercina L-15889</name>
    <dbReference type="NCBI Taxonomy" id="1314783"/>
    <lineage>
        <taxon>Eukaryota</taxon>
        <taxon>Fungi</taxon>
        <taxon>Dikarya</taxon>
        <taxon>Basidiomycota</taxon>
        <taxon>Agaricomycotina</taxon>
        <taxon>Agaricomycetes</taxon>
        <taxon>Polyporales</taxon>
        <taxon>Fomitopsis</taxon>
    </lineage>
</organism>
<dbReference type="InterPro" id="IPR033658">
    <property type="entry name" value="GRX_PICOT-like"/>
</dbReference>
<dbReference type="OrthoDB" id="415696at2759"/>
<accession>A0A165RJ51</accession>
<dbReference type="PANTHER" id="PTHR10293">
    <property type="entry name" value="GLUTAREDOXIN FAMILY MEMBER"/>
    <property type="match status" value="1"/>
</dbReference>
<dbReference type="NCBIfam" id="TIGR00365">
    <property type="entry name" value="Grx4 family monothiol glutaredoxin"/>
    <property type="match status" value="1"/>
</dbReference>
<keyword evidence="3" id="KW-0408">Iron</keyword>
<feature type="domain" description="Glutaredoxin" evidence="7">
    <location>
        <begin position="55"/>
        <end position="122"/>
    </location>
</feature>
<keyword evidence="5" id="KW-0676">Redox-active center</keyword>
<sequence length="161" mass="17473">MSLNMFRSSLRSGLSSSLRTSATVAFSSPRIALARRFLSDDARAKIQSAVKSTPVVLFMKGTPEAPMCGFSRAAVQVLGLHGVPPEKIQTFNVLEDQELRTGIKEFSDWPTIPQLYVDGEFVGGCDILLSMHQSGELEDLLEKKGILPPLSEEARASSTSS</sequence>
<dbReference type="SUPFAM" id="SSF52833">
    <property type="entry name" value="Thioredoxin-like"/>
    <property type="match status" value="1"/>
</dbReference>
<dbReference type="EMBL" id="KV429049">
    <property type="protein sequence ID" value="KZT70818.1"/>
    <property type="molecule type" value="Genomic_DNA"/>
</dbReference>
<dbReference type="PROSITE" id="PS51354">
    <property type="entry name" value="GLUTAREDOXIN_2"/>
    <property type="match status" value="1"/>
</dbReference>
<dbReference type="GO" id="GO:0046872">
    <property type="term" value="F:metal ion binding"/>
    <property type="evidence" value="ECO:0007669"/>
    <property type="project" value="UniProtKB-KW"/>
</dbReference>
<name>A0A165RJ51_9APHY</name>
<dbReference type="GO" id="GO:0044571">
    <property type="term" value="P:[2Fe-2S] cluster assembly"/>
    <property type="evidence" value="ECO:0007669"/>
    <property type="project" value="UniProtKB-ARBA"/>
</dbReference>
<evidence type="ECO:0000256" key="1">
    <source>
        <dbReference type="ARBA" id="ARBA00022714"/>
    </source>
</evidence>
<dbReference type="Proteomes" id="UP000076727">
    <property type="component" value="Unassembled WGS sequence"/>
</dbReference>
<dbReference type="Gene3D" id="3.40.30.10">
    <property type="entry name" value="Glutaredoxin"/>
    <property type="match status" value="1"/>
</dbReference>
<evidence type="ECO:0000256" key="3">
    <source>
        <dbReference type="ARBA" id="ARBA00023004"/>
    </source>
</evidence>
<protein>
    <recommendedName>
        <fullName evidence="6">Monothiol glutaredoxin-5, mitochondrial</fullName>
    </recommendedName>
</protein>
<keyword evidence="2" id="KW-0479">Metal-binding</keyword>
<evidence type="ECO:0000259" key="7">
    <source>
        <dbReference type="Pfam" id="PF00462"/>
    </source>
</evidence>
<evidence type="ECO:0000313" key="8">
    <source>
        <dbReference type="EMBL" id="KZT70818.1"/>
    </source>
</evidence>
<dbReference type="PANTHER" id="PTHR10293:SF16">
    <property type="entry name" value="GLUTAREDOXIN-RELATED PROTEIN 5, MITOCHONDRIAL"/>
    <property type="match status" value="1"/>
</dbReference>
<dbReference type="InterPro" id="IPR004480">
    <property type="entry name" value="Monothiol_GRX-rel"/>
</dbReference>
<proteinExistence type="predicted"/>
<gene>
    <name evidence="8" type="ORF">DAEQUDRAFT_688737</name>
</gene>